<gene>
    <name evidence="2" type="ORF">Q4I29_006264</name>
    <name evidence="3" type="ORF">Q4I32_006307</name>
</gene>
<dbReference type="EMBL" id="JBAMZM010000033">
    <property type="protein sequence ID" value="KAL0498319.1"/>
    <property type="molecule type" value="Genomic_DNA"/>
</dbReference>
<evidence type="ECO:0000313" key="4">
    <source>
        <dbReference type="Proteomes" id="UP001443563"/>
    </source>
</evidence>
<dbReference type="AlphaFoldDB" id="A0AAW3BGN8"/>
<evidence type="ECO:0000256" key="1">
    <source>
        <dbReference type="SAM" id="MobiDB-lite"/>
    </source>
</evidence>
<comment type="caution">
    <text evidence="3">The sequence shown here is derived from an EMBL/GenBank/DDBJ whole genome shotgun (WGS) entry which is preliminary data.</text>
</comment>
<feature type="region of interest" description="Disordered" evidence="1">
    <location>
        <begin position="611"/>
        <end position="642"/>
    </location>
</feature>
<dbReference type="Proteomes" id="UP001500493">
    <property type="component" value="Unassembled WGS sequence"/>
</dbReference>
<protein>
    <submittedName>
        <fullName evidence="3">Uncharacterized protein</fullName>
    </submittedName>
</protein>
<organism evidence="3 5">
    <name type="scientific">Leishmania shawi</name>
    <dbReference type="NCBI Taxonomy" id="5680"/>
    <lineage>
        <taxon>Eukaryota</taxon>
        <taxon>Discoba</taxon>
        <taxon>Euglenozoa</taxon>
        <taxon>Kinetoplastea</taxon>
        <taxon>Metakinetoplastina</taxon>
        <taxon>Trypanosomatida</taxon>
        <taxon>Trypanosomatidae</taxon>
        <taxon>Leishmaniinae</taxon>
        <taxon>Leishmania</taxon>
        <taxon>Leishmania guyanensis species complex</taxon>
    </lineage>
</organism>
<sequence length="708" mass="76036">MQTESSSMTPASTSEKPHRRLVASTPVPPSNQLADSTMSIIDLSPEALRRSSIVAEAVTSRVETASAMSTSKPRSAYANGECVAPSSLGTPSRAMVASHVPALVVKHLNTSAPQRGTSKEFSPGTQSPLKNKAAAPTYKAASRTVAHVGASTVRRIPVTSNPIMPRGTYRSPCMLPSPDAAERGSRPQHNGTSPPLPSSVAVSVPCALYDLHHALQHRLVEDLGWSLYWYLDTETEIKQVELGQETKDPSFREKVKATTAAAERKTNEAVRDGGNPGSTFVTPHVSHKADRQRSFTSGGVLNNSISSAVTACYSDPNTPQYHPRLDANGRELPFSVQESRFGVITNHLDCYICHDLSAAALSAASQLHHSKLNRSPFEYRLASLQRWLRKRGIESARDKLLTSCLSLETQRYLAYLGLADCWTSLFVTAGLPVVTSVAASSPMSPCTTSPCLPTTLSRAASRFDRIPLSFHVFPALCRWKCLAPLRRDRILRESVMHPFPLSEAFSQDYSCAPSAQLQSGVEASEVQAAAIEMSSSLPPLTFFTIQQRSLLPGRRRSSISCSQVASLGESCACDVYLVAATGMGTEDGAETVEAIASVWGYVKREDVDSRTPSLVSSPAAAAAAQQGGGGTKKKTTTTTSAKSPSGELFYIASSVENYLRLGLVFGWIYGWQMCFSSTGPPPNSVLWLRLVSSSAYEAARATSKGTSP</sequence>
<dbReference type="EMBL" id="JBAMZJ010000033">
    <property type="protein sequence ID" value="KAL0520507.1"/>
    <property type="molecule type" value="Genomic_DNA"/>
</dbReference>
<name>A0AAW3BGN8_9TRYP</name>
<evidence type="ECO:0000313" key="5">
    <source>
        <dbReference type="Proteomes" id="UP001500493"/>
    </source>
</evidence>
<dbReference type="Proteomes" id="UP001443563">
    <property type="component" value="Unassembled WGS sequence"/>
</dbReference>
<keyword evidence="4" id="KW-1185">Reference proteome</keyword>
<feature type="compositionally biased region" description="Low complexity" evidence="1">
    <location>
        <begin position="616"/>
        <end position="625"/>
    </location>
</feature>
<evidence type="ECO:0000313" key="3">
    <source>
        <dbReference type="EMBL" id="KAL0520507.1"/>
    </source>
</evidence>
<feature type="compositionally biased region" description="Polar residues" evidence="1">
    <location>
        <begin position="1"/>
        <end position="14"/>
    </location>
</feature>
<feature type="region of interest" description="Disordered" evidence="1">
    <location>
        <begin position="159"/>
        <end position="197"/>
    </location>
</feature>
<feature type="compositionally biased region" description="Polar residues" evidence="1">
    <location>
        <begin position="111"/>
        <end position="129"/>
    </location>
</feature>
<feature type="region of interest" description="Disordered" evidence="1">
    <location>
        <begin position="1"/>
        <end position="35"/>
    </location>
</feature>
<feature type="compositionally biased region" description="Basic and acidic residues" evidence="1">
    <location>
        <begin position="258"/>
        <end position="271"/>
    </location>
</feature>
<proteinExistence type="predicted"/>
<accession>A0AAW3BGN8</accession>
<feature type="region of interest" description="Disordered" evidence="1">
    <location>
        <begin position="258"/>
        <end position="298"/>
    </location>
</feature>
<evidence type="ECO:0000313" key="2">
    <source>
        <dbReference type="EMBL" id="KAL0498319.1"/>
    </source>
</evidence>
<reference evidence="3 4" key="1">
    <citation type="submission" date="2024-02" db="EMBL/GenBank/DDBJ databases">
        <title>FIRST GENOME SEQUENCES OF Leishmania (Viannia) shawi, Leishmania (Viannia) lindenbergi AND Leishmania (Viannia) utingensis.</title>
        <authorList>
            <person name="Resadore F."/>
            <person name="Custodio M.G.F."/>
            <person name="Boite M.C."/>
            <person name="Cupolillo E."/>
            <person name="Ferreira G.E.M."/>
        </authorList>
    </citation>
    <scope>NUCLEOTIDE SEQUENCE</scope>
    <source>
        <strain evidence="2 4">MCEB/BR/1984/M8408</strain>
        <strain evidence="3">MHOM/BR/2013/18 LTA MLF</strain>
    </source>
</reference>
<feature type="region of interest" description="Disordered" evidence="1">
    <location>
        <begin position="111"/>
        <end position="132"/>
    </location>
</feature>